<dbReference type="AlphaFoldDB" id="A0A413ZZ63"/>
<keyword evidence="1" id="KW-0472">Membrane</keyword>
<evidence type="ECO:0000256" key="1">
    <source>
        <dbReference type="SAM" id="Phobius"/>
    </source>
</evidence>
<proteinExistence type="predicted"/>
<feature type="transmembrane region" description="Helical" evidence="1">
    <location>
        <begin position="32"/>
        <end position="51"/>
    </location>
</feature>
<evidence type="ECO:0000313" key="2">
    <source>
        <dbReference type="EMBL" id="RHC38433.1"/>
    </source>
</evidence>
<name>A0A413ZZ63_9FIRM</name>
<reference evidence="2 3" key="1">
    <citation type="submission" date="2018-08" db="EMBL/GenBank/DDBJ databases">
        <title>A genome reference for cultivated species of the human gut microbiota.</title>
        <authorList>
            <person name="Zou Y."/>
            <person name="Xue W."/>
            <person name="Luo G."/>
        </authorList>
    </citation>
    <scope>NUCLEOTIDE SEQUENCE [LARGE SCALE GENOMIC DNA]</scope>
    <source>
        <strain evidence="2 3">AM36-3AA</strain>
    </source>
</reference>
<dbReference type="EMBL" id="QSHU01000015">
    <property type="protein sequence ID" value="RHC38433.1"/>
    <property type="molecule type" value="Genomic_DNA"/>
</dbReference>
<evidence type="ECO:0000313" key="3">
    <source>
        <dbReference type="Proteomes" id="UP000286104"/>
    </source>
</evidence>
<sequence length="256" mass="29902">MIAVFFTVLLSFLSTIPSNVSGDAKIYLNVGIVIFCLLWYILSIMFDVWYIHLEPTQIIYRNYLGAKKVIKASDIYYFERNSNGSLIIVCSDETKVSFEPEYADSIMLWMSEQSIKTKNARKKDRFIIRPAKYQRVLSVLCLVVFFVFLLLGIFTYNVVVSLVFGLLLIFGIWNCGYHYSKKYTIGNGYIEESSILKRKKLIAYVDISEAEIKQGDNVTYILLFDKRSKRPIIKINMYYENAFLIKELAYKMNWLK</sequence>
<keyword evidence="1" id="KW-1133">Transmembrane helix</keyword>
<dbReference type="Proteomes" id="UP000286104">
    <property type="component" value="Unassembled WGS sequence"/>
</dbReference>
<feature type="transmembrane region" description="Helical" evidence="1">
    <location>
        <begin position="162"/>
        <end position="179"/>
    </location>
</feature>
<protein>
    <submittedName>
        <fullName evidence="2">Uncharacterized protein</fullName>
    </submittedName>
</protein>
<accession>A0A413ZZ63</accession>
<feature type="transmembrane region" description="Helical" evidence="1">
    <location>
        <begin position="136"/>
        <end position="156"/>
    </location>
</feature>
<organism evidence="2 3">
    <name type="scientific">Agathobacter rectalis</name>
    <dbReference type="NCBI Taxonomy" id="39491"/>
    <lineage>
        <taxon>Bacteria</taxon>
        <taxon>Bacillati</taxon>
        <taxon>Bacillota</taxon>
        <taxon>Clostridia</taxon>
        <taxon>Lachnospirales</taxon>
        <taxon>Lachnospiraceae</taxon>
        <taxon>Agathobacter</taxon>
    </lineage>
</organism>
<gene>
    <name evidence="2" type="ORF">DW848_11030</name>
</gene>
<keyword evidence="1" id="KW-0812">Transmembrane</keyword>
<comment type="caution">
    <text evidence="2">The sequence shown here is derived from an EMBL/GenBank/DDBJ whole genome shotgun (WGS) entry which is preliminary data.</text>
</comment>